<sequence>MSSSSSMSSRLFKRELGDGGSCSTFKRHCARQRFSNFDQQRVHDTHDPDVANLKLSFLRRRSKVVEIVAAGDIAFALTLSGVCAAFSGSKRIAFLNSSPDEVIRSLYFNKANDSLVTVSVYRADNFSSLRCRSTPINYIRRGRAADGFPIFESESLKWPGFVEFDDVNSKVLTYSAESKAYRVWEMTNYEPLFSVPDDGVTEIKISPGILLLIHQRHTTGYVPLRILSIDNGTVLKQFNHLLIRTKKVDFIEQFNEKLLVKQEGENLNIVDVHSGSVISVSRTEFVTPSAFIFLYENHLFLTFRGRQARERQPLSAPTTGAIHVSHIRTGRCVARLASCADGGCAHAHVLRDVSALYFSEERNELYVGDRNGLLHVYSQ</sequence>
<organism evidence="1 2">
    <name type="scientific">Chrysochromulina tobinii</name>
    <dbReference type="NCBI Taxonomy" id="1460289"/>
    <lineage>
        <taxon>Eukaryota</taxon>
        <taxon>Haptista</taxon>
        <taxon>Haptophyta</taxon>
        <taxon>Prymnesiophyceae</taxon>
        <taxon>Prymnesiales</taxon>
        <taxon>Chrysochromulinaceae</taxon>
        <taxon>Chrysochromulina</taxon>
    </lineage>
</organism>
<evidence type="ECO:0000313" key="2">
    <source>
        <dbReference type="Proteomes" id="UP000037460"/>
    </source>
</evidence>
<dbReference type="InterPro" id="IPR015943">
    <property type="entry name" value="WD40/YVTN_repeat-like_dom_sf"/>
</dbReference>
<proteinExistence type="predicted"/>
<dbReference type="Gene3D" id="2.130.10.10">
    <property type="entry name" value="YVTN repeat-like/Quinoprotein amine dehydrogenase"/>
    <property type="match status" value="1"/>
</dbReference>
<dbReference type="OrthoDB" id="336008at2759"/>
<dbReference type="EMBL" id="JWZX01000091">
    <property type="protein sequence ID" value="KOO53743.1"/>
    <property type="molecule type" value="Genomic_DNA"/>
</dbReference>
<dbReference type="PANTHER" id="PTHR31789">
    <property type="entry name" value="OS05G0482600 PROTEIN"/>
    <property type="match status" value="1"/>
</dbReference>
<dbReference type="Proteomes" id="UP000037460">
    <property type="component" value="Unassembled WGS sequence"/>
</dbReference>
<name>A0A0M0LSK6_9EUKA</name>
<reference evidence="2" key="1">
    <citation type="journal article" date="2015" name="PLoS Genet.">
        <title>Genome Sequence and Transcriptome Analyses of Chrysochromulina tobin: Metabolic Tools for Enhanced Algal Fitness in the Prominent Order Prymnesiales (Haptophyceae).</title>
        <authorList>
            <person name="Hovde B.T."/>
            <person name="Deodato C.R."/>
            <person name="Hunsperger H.M."/>
            <person name="Ryken S.A."/>
            <person name="Yost W."/>
            <person name="Jha R.K."/>
            <person name="Patterson J."/>
            <person name="Monnat R.J. Jr."/>
            <person name="Barlow S.B."/>
            <person name="Starkenburg S.R."/>
            <person name="Cattolico R.A."/>
        </authorList>
    </citation>
    <scope>NUCLEOTIDE SEQUENCE</scope>
    <source>
        <strain evidence="2">CCMP291</strain>
    </source>
</reference>
<evidence type="ECO:0000313" key="1">
    <source>
        <dbReference type="EMBL" id="KOO53743.1"/>
    </source>
</evidence>
<accession>A0A0M0LSK6</accession>
<protein>
    <submittedName>
        <fullName evidence="1">Uncharacterized protein</fullName>
    </submittedName>
</protein>
<dbReference type="PANTHER" id="PTHR31789:SF1">
    <property type="entry name" value="OS05G0482600 PROTEIN"/>
    <property type="match status" value="1"/>
</dbReference>
<comment type="caution">
    <text evidence="1">The sequence shown here is derived from an EMBL/GenBank/DDBJ whole genome shotgun (WGS) entry which is preliminary data.</text>
</comment>
<gene>
    <name evidence="1" type="ORF">Ctob_016035</name>
</gene>
<dbReference type="AlphaFoldDB" id="A0A0M0LSK6"/>
<keyword evidence="2" id="KW-1185">Reference proteome</keyword>
<dbReference type="Pfam" id="PF25463">
    <property type="entry name" value="DUF7899"/>
    <property type="match status" value="1"/>
</dbReference>
<dbReference type="InterPro" id="IPR057221">
    <property type="entry name" value="DUF7899"/>
</dbReference>
<dbReference type="SUPFAM" id="SSF69322">
    <property type="entry name" value="Tricorn protease domain 2"/>
    <property type="match status" value="1"/>
</dbReference>